<comment type="catalytic activity">
    <reaction evidence="6 7">
        <text>L-threonylcarbamoyladenylate + adenosine(37) in tRNA = N(6)-L-threonylcarbamoyladenosine(37) in tRNA + AMP + H(+)</text>
        <dbReference type="Rhea" id="RHEA:37059"/>
        <dbReference type="Rhea" id="RHEA-COMP:10162"/>
        <dbReference type="Rhea" id="RHEA-COMP:10163"/>
        <dbReference type="ChEBI" id="CHEBI:15378"/>
        <dbReference type="ChEBI" id="CHEBI:73682"/>
        <dbReference type="ChEBI" id="CHEBI:74411"/>
        <dbReference type="ChEBI" id="CHEBI:74418"/>
        <dbReference type="ChEBI" id="CHEBI:456215"/>
        <dbReference type="EC" id="2.3.1.234"/>
    </reaction>
</comment>
<evidence type="ECO:0000313" key="10">
    <source>
        <dbReference type="Proteomes" id="UP000275078"/>
    </source>
</evidence>
<protein>
    <recommendedName>
        <fullName evidence="1">N(6)-L-threonylcarbamoyladenine synthase</fullName>
        <ecNumber evidence="1">2.3.1.234</ecNumber>
    </recommendedName>
</protein>
<dbReference type="InterPro" id="IPR017861">
    <property type="entry name" value="KAE1/TsaD"/>
</dbReference>
<dbReference type="PRINTS" id="PR00789">
    <property type="entry name" value="OSIALOPTASE"/>
</dbReference>
<dbReference type="GO" id="GO:0006508">
    <property type="term" value="P:proteolysis"/>
    <property type="evidence" value="ECO:0007669"/>
    <property type="project" value="UniProtKB-KW"/>
</dbReference>
<dbReference type="Pfam" id="PF00814">
    <property type="entry name" value="TsaD"/>
    <property type="match status" value="1"/>
</dbReference>
<comment type="similarity">
    <text evidence="7">Belongs to the KAE1 / TsaD family.</text>
</comment>
<name>A0A3N4IXK7_ASCIM</name>
<keyword evidence="5 7" id="KW-0012">Acyltransferase</keyword>
<dbReference type="CDD" id="cd24134">
    <property type="entry name" value="ASKHA_NBD_OSGEPL1_QRI7_euk"/>
    <property type="match status" value="1"/>
</dbReference>
<keyword evidence="10" id="KW-1185">Reference proteome</keyword>
<comment type="function">
    <text evidence="7">Required for the formation of a threonylcarbamoyl group on adenosine at position 37 (t(6)A37) in mitochondrial tRNAs that read codons beginning with adenine. Probably involved in the transfer of the threonylcarbamoyl moiety of threonylcarbamoyl-AMP (TC-AMP) to the N6 group of A37. Involved in mitochondrial genome maintenance.</text>
</comment>
<dbReference type="SUPFAM" id="SSF53067">
    <property type="entry name" value="Actin-like ATPase domain"/>
    <property type="match status" value="2"/>
</dbReference>
<dbReference type="STRING" id="1160509.A0A3N4IXK7"/>
<dbReference type="PANTHER" id="PTHR11735:SF6">
    <property type="entry name" value="TRNA N6-ADENOSINE THREONYLCARBAMOYLTRANSFERASE, MITOCHONDRIAL"/>
    <property type="match status" value="1"/>
</dbReference>
<dbReference type="HAMAP" id="MF_01445">
    <property type="entry name" value="TsaD"/>
    <property type="match status" value="1"/>
</dbReference>
<dbReference type="EC" id="2.3.1.234" evidence="1"/>
<sequence length="446" mass="48814">MFLLRRAARTQIFLRCKTLPAVAPKAPHIRSFLTLGIETSCDDTSVAILRGEVYPDSTRSEKISLVYHKTITSSNRIYGGVHPIVSLESHQHNLAPLIKDALSSINTKPDLIAVTRGPGMGAALSVGLDTANGLAACMDIPIVGVHHMQAHALTPRLHYGLNNRTNDIRPSFPFLTLLVSGGHTILLESTGLTEHKLLAASQNIAVGDCLDKAARELLPKEQWGGDGGHVAYGKILEDFAFPNGEADWNFYHPPGTAERDARTESLGGSLYDFRLSAPLTQKDRHLKLMAFSFTGLGTSVERIVRKEGIEEGLKQAVARELFVAAFEHLAKRIHMALEKMGERAKEGIPLVVSGGVASNRFLRHLLRVYFDSKGYSKVELLFPPPALCTDNAAMIAWAGLEMYGAGWETELGSFPLRKWSLDPEAQDGGILGVGRWKRRNVETKAL</sequence>
<keyword evidence="3 7" id="KW-0819">tRNA processing</keyword>
<evidence type="ECO:0000256" key="6">
    <source>
        <dbReference type="ARBA" id="ARBA00048117"/>
    </source>
</evidence>
<dbReference type="GO" id="GO:0061711">
    <property type="term" value="F:tRNA N(6)-L-threonylcarbamoyladenine synthase activity"/>
    <property type="evidence" value="ECO:0007669"/>
    <property type="project" value="UniProtKB-EC"/>
</dbReference>
<evidence type="ECO:0000256" key="3">
    <source>
        <dbReference type="ARBA" id="ARBA00022694"/>
    </source>
</evidence>
<organism evidence="9 10">
    <name type="scientific">Ascobolus immersus RN42</name>
    <dbReference type="NCBI Taxonomy" id="1160509"/>
    <lineage>
        <taxon>Eukaryota</taxon>
        <taxon>Fungi</taxon>
        <taxon>Dikarya</taxon>
        <taxon>Ascomycota</taxon>
        <taxon>Pezizomycotina</taxon>
        <taxon>Pezizomycetes</taxon>
        <taxon>Pezizales</taxon>
        <taxon>Ascobolaceae</taxon>
        <taxon>Ascobolus</taxon>
    </lineage>
</organism>
<dbReference type="InterPro" id="IPR022450">
    <property type="entry name" value="TsaD"/>
</dbReference>
<evidence type="ECO:0000259" key="8">
    <source>
        <dbReference type="Pfam" id="PF00814"/>
    </source>
</evidence>
<keyword evidence="4 7" id="KW-0479">Metal-binding</keyword>
<dbReference type="AlphaFoldDB" id="A0A3N4IXK7"/>
<gene>
    <name evidence="9" type="ORF">BJ508DRAFT_411118</name>
</gene>
<evidence type="ECO:0000256" key="4">
    <source>
        <dbReference type="ARBA" id="ARBA00022723"/>
    </source>
</evidence>
<dbReference type="Proteomes" id="UP000275078">
    <property type="component" value="Unassembled WGS sequence"/>
</dbReference>
<dbReference type="EMBL" id="ML119649">
    <property type="protein sequence ID" value="RPA86394.1"/>
    <property type="molecule type" value="Genomic_DNA"/>
</dbReference>
<dbReference type="NCBIfam" id="TIGR00329">
    <property type="entry name" value="gcp_kae1"/>
    <property type="match status" value="1"/>
</dbReference>
<comment type="subunit">
    <text evidence="7">Homodimer.</text>
</comment>
<evidence type="ECO:0000256" key="7">
    <source>
        <dbReference type="HAMAP-Rule" id="MF_03179"/>
    </source>
</evidence>
<dbReference type="InterPro" id="IPR000905">
    <property type="entry name" value="Gcp-like_dom"/>
</dbReference>
<comment type="cofactor">
    <cofactor evidence="7">
        <name>a divalent metal cation</name>
        <dbReference type="ChEBI" id="CHEBI:60240"/>
    </cofactor>
    <text evidence="7">Binds 1 divalent metal cation per subunit.</text>
</comment>
<keyword evidence="9" id="KW-0378">Hydrolase</keyword>
<dbReference type="Gene3D" id="3.30.420.40">
    <property type="match status" value="2"/>
</dbReference>
<keyword evidence="7" id="KW-0496">Mitochondrion</keyword>
<dbReference type="PANTHER" id="PTHR11735">
    <property type="entry name" value="TRNA N6-ADENOSINE THREONYLCARBAMOYLTRANSFERASE"/>
    <property type="match status" value="1"/>
</dbReference>
<reference evidence="9 10" key="1">
    <citation type="journal article" date="2018" name="Nat. Ecol. Evol.">
        <title>Pezizomycetes genomes reveal the molecular basis of ectomycorrhizal truffle lifestyle.</title>
        <authorList>
            <person name="Murat C."/>
            <person name="Payen T."/>
            <person name="Noel B."/>
            <person name="Kuo A."/>
            <person name="Morin E."/>
            <person name="Chen J."/>
            <person name="Kohler A."/>
            <person name="Krizsan K."/>
            <person name="Balestrini R."/>
            <person name="Da Silva C."/>
            <person name="Montanini B."/>
            <person name="Hainaut M."/>
            <person name="Levati E."/>
            <person name="Barry K.W."/>
            <person name="Belfiori B."/>
            <person name="Cichocki N."/>
            <person name="Clum A."/>
            <person name="Dockter R.B."/>
            <person name="Fauchery L."/>
            <person name="Guy J."/>
            <person name="Iotti M."/>
            <person name="Le Tacon F."/>
            <person name="Lindquist E.A."/>
            <person name="Lipzen A."/>
            <person name="Malagnac F."/>
            <person name="Mello A."/>
            <person name="Molinier V."/>
            <person name="Miyauchi S."/>
            <person name="Poulain J."/>
            <person name="Riccioni C."/>
            <person name="Rubini A."/>
            <person name="Sitrit Y."/>
            <person name="Splivallo R."/>
            <person name="Traeger S."/>
            <person name="Wang M."/>
            <person name="Zifcakova L."/>
            <person name="Wipf D."/>
            <person name="Zambonelli A."/>
            <person name="Paolocci F."/>
            <person name="Nowrousian M."/>
            <person name="Ottonello S."/>
            <person name="Baldrian P."/>
            <person name="Spatafora J.W."/>
            <person name="Henrissat B."/>
            <person name="Nagy L.G."/>
            <person name="Aury J.M."/>
            <person name="Wincker P."/>
            <person name="Grigoriev I.V."/>
            <person name="Bonfante P."/>
            <person name="Martin F.M."/>
        </authorList>
    </citation>
    <scope>NUCLEOTIDE SEQUENCE [LARGE SCALE GENOMIC DNA]</scope>
    <source>
        <strain evidence="9 10">RN42</strain>
    </source>
</reference>
<dbReference type="GO" id="GO:0008233">
    <property type="term" value="F:peptidase activity"/>
    <property type="evidence" value="ECO:0007669"/>
    <property type="project" value="UniProtKB-KW"/>
</dbReference>
<feature type="domain" description="Gcp-like" evidence="8">
    <location>
        <begin position="73"/>
        <end position="397"/>
    </location>
</feature>
<dbReference type="GO" id="GO:0046872">
    <property type="term" value="F:metal ion binding"/>
    <property type="evidence" value="ECO:0007669"/>
    <property type="project" value="UniProtKB-KW"/>
</dbReference>
<evidence type="ECO:0000256" key="2">
    <source>
        <dbReference type="ARBA" id="ARBA00022679"/>
    </source>
</evidence>
<proteinExistence type="inferred from homology"/>
<comment type="subcellular location">
    <subcellularLocation>
        <location evidence="7">Mitochondrion</location>
    </subcellularLocation>
</comment>
<dbReference type="InterPro" id="IPR043129">
    <property type="entry name" value="ATPase_NBD"/>
</dbReference>
<keyword evidence="2 7" id="KW-0808">Transferase</keyword>
<evidence type="ECO:0000313" key="9">
    <source>
        <dbReference type="EMBL" id="RPA86394.1"/>
    </source>
</evidence>
<evidence type="ECO:0000256" key="5">
    <source>
        <dbReference type="ARBA" id="ARBA00023315"/>
    </source>
</evidence>
<dbReference type="GO" id="GO:0005739">
    <property type="term" value="C:mitochondrion"/>
    <property type="evidence" value="ECO:0007669"/>
    <property type="project" value="UniProtKB-SubCell"/>
</dbReference>
<accession>A0A3N4IXK7</accession>
<dbReference type="GO" id="GO:0072670">
    <property type="term" value="P:mitochondrial tRNA threonylcarbamoyladenosine modification"/>
    <property type="evidence" value="ECO:0007669"/>
    <property type="project" value="TreeGrafter"/>
</dbReference>
<keyword evidence="9" id="KW-0645">Protease</keyword>
<evidence type="ECO:0000256" key="1">
    <source>
        <dbReference type="ARBA" id="ARBA00012156"/>
    </source>
</evidence>
<dbReference type="OrthoDB" id="10259622at2759"/>